<feature type="region of interest" description="Disordered" evidence="1">
    <location>
        <begin position="1"/>
        <end position="37"/>
    </location>
</feature>
<accession>B5YP43</accession>
<dbReference type="HOGENOM" id="CLU_1351315_0_0_1"/>
<evidence type="ECO:0000313" key="2">
    <source>
        <dbReference type="EMBL" id="ACI64738.1"/>
    </source>
</evidence>
<protein>
    <submittedName>
        <fullName evidence="2">Uncharacterized protein</fullName>
    </submittedName>
</protein>
<reference evidence="2 3" key="2">
    <citation type="journal article" date="2008" name="Nature">
        <title>The Phaeodactylum genome reveals the evolutionary history of diatom genomes.</title>
        <authorList>
            <person name="Bowler C."/>
            <person name="Allen A.E."/>
            <person name="Badger J.H."/>
            <person name="Grimwood J."/>
            <person name="Jabbari K."/>
            <person name="Kuo A."/>
            <person name="Maheswari U."/>
            <person name="Martens C."/>
            <person name="Maumus F."/>
            <person name="Otillar R.P."/>
            <person name="Rayko E."/>
            <person name="Salamov A."/>
            <person name="Vandepoele K."/>
            <person name="Beszteri B."/>
            <person name="Gruber A."/>
            <person name="Heijde M."/>
            <person name="Katinka M."/>
            <person name="Mock T."/>
            <person name="Valentin K."/>
            <person name="Verret F."/>
            <person name="Berges J.A."/>
            <person name="Brownlee C."/>
            <person name="Cadoret J.P."/>
            <person name="Chiovitti A."/>
            <person name="Choi C.J."/>
            <person name="Coesel S."/>
            <person name="De Martino A."/>
            <person name="Detter J.C."/>
            <person name="Durkin C."/>
            <person name="Falciatore A."/>
            <person name="Fournet J."/>
            <person name="Haruta M."/>
            <person name="Huysman M.J."/>
            <person name="Jenkins B.D."/>
            <person name="Jiroutova K."/>
            <person name="Jorgensen R.E."/>
            <person name="Joubert Y."/>
            <person name="Kaplan A."/>
            <person name="Kroger N."/>
            <person name="Kroth P.G."/>
            <person name="La Roche J."/>
            <person name="Lindquist E."/>
            <person name="Lommer M."/>
            <person name="Martin-Jezequel V."/>
            <person name="Lopez P.J."/>
            <person name="Lucas S."/>
            <person name="Mangogna M."/>
            <person name="McGinnis K."/>
            <person name="Medlin L.K."/>
            <person name="Montsant A."/>
            <person name="Oudot-Le Secq M.P."/>
            <person name="Napoli C."/>
            <person name="Obornik M."/>
            <person name="Parker M.S."/>
            <person name="Petit J.L."/>
            <person name="Porcel B.M."/>
            <person name="Poulsen N."/>
            <person name="Robison M."/>
            <person name="Rychlewski L."/>
            <person name="Rynearson T.A."/>
            <person name="Schmutz J."/>
            <person name="Shapiro H."/>
            <person name="Siaut M."/>
            <person name="Stanley M."/>
            <person name="Sussman M.R."/>
            <person name="Taylor A.R."/>
            <person name="Vardi A."/>
            <person name="von Dassow P."/>
            <person name="Vyverman W."/>
            <person name="Willis A."/>
            <person name="Wyrwicz L.S."/>
            <person name="Rokhsar D.S."/>
            <person name="Weissenbach J."/>
            <person name="Armbrust E.V."/>
            <person name="Green B.R."/>
            <person name="Van de Peer Y."/>
            <person name="Grigoriev I.V."/>
        </authorList>
    </citation>
    <scope>NUCLEOTIDE SEQUENCE [LARGE SCALE GENOMIC DNA]</scope>
    <source>
        <strain evidence="2 3">CCMP1335</strain>
    </source>
</reference>
<name>B5YP43_THAPS</name>
<dbReference type="KEGG" id="tps:THAPS_6648"/>
<gene>
    <name evidence="2" type="ORF">THAPS_6648</name>
</gene>
<organism evidence="2 3">
    <name type="scientific">Thalassiosira pseudonana</name>
    <name type="common">Marine diatom</name>
    <name type="synonym">Cyclotella nana</name>
    <dbReference type="NCBI Taxonomy" id="35128"/>
    <lineage>
        <taxon>Eukaryota</taxon>
        <taxon>Sar</taxon>
        <taxon>Stramenopiles</taxon>
        <taxon>Ochrophyta</taxon>
        <taxon>Bacillariophyta</taxon>
        <taxon>Coscinodiscophyceae</taxon>
        <taxon>Thalassiosirophycidae</taxon>
        <taxon>Thalassiosirales</taxon>
        <taxon>Thalassiosiraceae</taxon>
        <taxon>Thalassiosira</taxon>
    </lineage>
</organism>
<dbReference type="InParanoid" id="B5YP43"/>
<dbReference type="RefSeq" id="XP_002296021.1">
    <property type="nucleotide sequence ID" value="XM_002295985.1"/>
</dbReference>
<dbReference type="EMBL" id="CP001160">
    <property type="protein sequence ID" value="ACI64738.1"/>
    <property type="molecule type" value="Genomic_DNA"/>
</dbReference>
<dbReference type="SUPFAM" id="SSF48403">
    <property type="entry name" value="Ankyrin repeat"/>
    <property type="match status" value="1"/>
</dbReference>
<dbReference type="PaxDb" id="35128-Thaps6648"/>
<proteinExistence type="predicted"/>
<evidence type="ECO:0000313" key="3">
    <source>
        <dbReference type="Proteomes" id="UP000001449"/>
    </source>
</evidence>
<dbReference type="AlphaFoldDB" id="B5YP43"/>
<dbReference type="Gene3D" id="1.25.40.20">
    <property type="entry name" value="Ankyrin repeat-containing domain"/>
    <property type="match status" value="1"/>
</dbReference>
<keyword evidence="3" id="KW-1185">Reference proteome</keyword>
<evidence type="ECO:0000256" key="1">
    <source>
        <dbReference type="SAM" id="MobiDB-lite"/>
    </source>
</evidence>
<sequence length="203" mass="22621">MYSPFRTSVKGDGPLLPPPPLSETPSSLLSAAERPSNRYPPPLPLHIIRHNSRGVACVQLSPGQSNFFYRSTAKDSREQTPLHHIRFNNGIDEQESLEIVNIIIVAHPDSVKLVKGVDGELPIHFSARYTSLEVGERLVDEYHESTTVDSRESTTFLFAYLSGKVDTSNESPARIAAKTTSLGVIKFLEDKYPKSLCEHIPFY</sequence>
<dbReference type="GeneID" id="7446593"/>
<dbReference type="InterPro" id="IPR036770">
    <property type="entry name" value="Ankyrin_rpt-contain_sf"/>
</dbReference>
<reference evidence="2 3" key="1">
    <citation type="journal article" date="2004" name="Science">
        <title>The genome of the diatom Thalassiosira pseudonana: ecology, evolution, and metabolism.</title>
        <authorList>
            <person name="Armbrust E.V."/>
            <person name="Berges J.A."/>
            <person name="Bowler C."/>
            <person name="Green B.R."/>
            <person name="Martinez D."/>
            <person name="Putnam N.H."/>
            <person name="Zhou S."/>
            <person name="Allen A.E."/>
            <person name="Apt K.E."/>
            <person name="Bechner M."/>
            <person name="Brzezinski M.A."/>
            <person name="Chaal B.K."/>
            <person name="Chiovitti A."/>
            <person name="Davis A.K."/>
            <person name="Demarest M.S."/>
            <person name="Detter J.C."/>
            <person name="Glavina T."/>
            <person name="Goodstein D."/>
            <person name="Hadi M.Z."/>
            <person name="Hellsten U."/>
            <person name="Hildebrand M."/>
            <person name="Jenkins B.D."/>
            <person name="Jurka J."/>
            <person name="Kapitonov V.V."/>
            <person name="Kroger N."/>
            <person name="Lau W.W."/>
            <person name="Lane T.W."/>
            <person name="Larimer F.W."/>
            <person name="Lippmeier J.C."/>
            <person name="Lucas S."/>
            <person name="Medina M."/>
            <person name="Montsant A."/>
            <person name="Obornik M."/>
            <person name="Parker M.S."/>
            <person name="Palenik B."/>
            <person name="Pazour G.J."/>
            <person name="Richardson P.M."/>
            <person name="Rynearson T.A."/>
            <person name="Saito M.A."/>
            <person name="Schwartz D.C."/>
            <person name="Thamatrakoln K."/>
            <person name="Valentin K."/>
            <person name="Vardi A."/>
            <person name="Wilkerson F.P."/>
            <person name="Rokhsar D.S."/>
        </authorList>
    </citation>
    <scope>NUCLEOTIDE SEQUENCE [LARGE SCALE GENOMIC DNA]</scope>
    <source>
        <strain evidence="2 3">CCMP1335</strain>
    </source>
</reference>
<dbReference type="Proteomes" id="UP000001449">
    <property type="component" value="Chromosome 7"/>
</dbReference>